<feature type="transmembrane region" description="Helical" evidence="1">
    <location>
        <begin position="250"/>
        <end position="268"/>
    </location>
</feature>
<protein>
    <submittedName>
        <fullName evidence="2">MFS transporter</fullName>
    </submittedName>
</protein>
<sequence length="456" mass="50314">MNQEKALKKSVINLYGLPSFGFQVMVNMEVFFFAAFLTDFALIPAALAGTVLMITSIFDIVWVPTAGVILDKSNMKWGRYRSWLLVGPPFAAIFFIMQFTKFGNPTMTAVLVSIGFIVSHLIWNVFYAAHIAMNNSMTTVREERISMSSNRGMFNAIGAIAFSYFGTTLINTFGAATTPALGYTLTTILGASIMIITYYTLFFLTKDYGFHGLAKPGGQKADKLSAKEMFGQIVVNPPLIGLMLAELGRYLGRFIIFGLAFYYFKYVIDNLAGLAFFFLGLNVVTFVGALLANPLAKKFGEKVTYMISLSLFVIALLIVWALPMNYTTFLIVMFIGYLGYGMPDALGPAMYGNTADYGEWKTGKNARGFVMSLISMPIKTAIFVRSVIITAILTSAGYIADMAPTEQLINGIKNGIALIPAIFIFFGLIVIFFLYKISPEKQAEMQAEIAARKKDQ</sequence>
<dbReference type="RefSeq" id="WP_207300318.1">
    <property type="nucleotide sequence ID" value="NZ_CP071444.1"/>
</dbReference>
<dbReference type="EMBL" id="CP071444">
    <property type="protein sequence ID" value="QSX08977.1"/>
    <property type="molecule type" value="Genomic_DNA"/>
</dbReference>
<dbReference type="PANTHER" id="PTHR11328:SF24">
    <property type="entry name" value="MAJOR FACILITATOR SUPERFAMILY (MFS) PROFILE DOMAIN-CONTAINING PROTEIN"/>
    <property type="match status" value="1"/>
</dbReference>
<feature type="transmembrane region" description="Helical" evidence="1">
    <location>
        <begin position="368"/>
        <end position="396"/>
    </location>
</feature>
<feature type="transmembrane region" description="Helical" evidence="1">
    <location>
        <begin position="42"/>
        <end position="70"/>
    </location>
</feature>
<dbReference type="GO" id="GO:0008643">
    <property type="term" value="P:carbohydrate transport"/>
    <property type="evidence" value="ECO:0007669"/>
    <property type="project" value="InterPro"/>
</dbReference>
<dbReference type="Gene3D" id="1.20.1250.20">
    <property type="entry name" value="MFS general substrate transporter like domains"/>
    <property type="match status" value="2"/>
</dbReference>
<feature type="transmembrane region" description="Helical" evidence="1">
    <location>
        <begin position="303"/>
        <end position="322"/>
    </location>
</feature>
<dbReference type="KEGG" id="alka:J0B03_02600"/>
<dbReference type="SUPFAM" id="SSF103473">
    <property type="entry name" value="MFS general substrate transporter"/>
    <property type="match status" value="1"/>
</dbReference>
<evidence type="ECO:0000256" key="1">
    <source>
        <dbReference type="SAM" id="Phobius"/>
    </source>
</evidence>
<dbReference type="PANTHER" id="PTHR11328">
    <property type="entry name" value="MAJOR FACILITATOR SUPERFAMILY DOMAIN-CONTAINING PROTEIN"/>
    <property type="match status" value="1"/>
</dbReference>
<dbReference type="GO" id="GO:0005886">
    <property type="term" value="C:plasma membrane"/>
    <property type="evidence" value="ECO:0007669"/>
    <property type="project" value="TreeGrafter"/>
</dbReference>
<dbReference type="GO" id="GO:0015293">
    <property type="term" value="F:symporter activity"/>
    <property type="evidence" value="ECO:0007669"/>
    <property type="project" value="InterPro"/>
</dbReference>
<feature type="transmembrane region" description="Helical" evidence="1">
    <location>
        <begin position="12"/>
        <end position="36"/>
    </location>
</feature>
<evidence type="ECO:0000313" key="3">
    <source>
        <dbReference type="Proteomes" id="UP000663499"/>
    </source>
</evidence>
<accession>A0A975AI04</accession>
<reference evidence="2" key="1">
    <citation type="submission" date="2021-03" db="EMBL/GenBank/DDBJ databases">
        <title>Alkalibacter marinus sp. nov., isolated from tidal flat sediment.</title>
        <authorList>
            <person name="Namirimu T."/>
            <person name="Yang J.-A."/>
            <person name="Yang S.-H."/>
            <person name="Kim Y.-J."/>
            <person name="Kwon K.K."/>
        </authorList>
    </citation>
    <scope>NUCLEOTIDE SEQUENCE</scope>
    <source>
        <strain evidence="2">ES005</strain>
    </source>
</reference>
<name>A0A975AI04_9FIRM</name>
<feature type="transmembrane region" description="Helical" evidence="1">
    <location>
        <begin position="274"/>
        <end position="296"/>
    </location>
</feature>
<keyword evidence="1" id="KW-0472">Membrane</keyword>
<feature type="transmembrane region" description="Helical" evidence="1">
    <location>
        <begin position="416"/>
        <end position="435"/>
    </location>
</feature>
<dbReference type="AlphaFoldDB" id="A0A975AI04"/>
<dbReference type="Pfam" id="PF13347">
    <property type="entry name" value="MFS_2"/>
    <property type="match status" value="1"/>
</dbReference>
<feature type="transmembrane region" description="Helical" evidence="1">
    <location>
        <begin position="180"/>
        <end position="204"/>
    </location>
</feature>
<feature type="transmembrane region" description="Helical" evidence="1">
    <location>
        <begin position="328"/>
        <end position="347"/>
    </location>
</feature>
<keyword evidence="1" id="KW-0812">Transmembrane</keyword>
<feature type="transmembrane region" description="Helical" evidence="1">
    <location>
        <begin position="82"/>
        <end position="100"/>
    </location>
</feature>
<proteinExistence type="predicted"/>
<keyword evidence="3" id="KW-1185">Reference proteome</keyword>
<dbReference type="Proteomes" id="UP000663499">
    <property type="component" value="Chromosome"/>
</dbReference>
<feature type="transmembrane region" description="Helical" evidence="1">
    <location>
        <begin position="106"/>
        <end position="132"/>
    </location>
</feature>
<keyword evidence="1" id="KW-1133">Transmembrane helix</keyword>
<gene>
    <name evidence="2" type="ORF">J0B03_02600</name>
</gene>
<evidence type="ECO:0000313" key="2">
    <source>
        <dbReference type="EMBL" id="QSX08977.1"/>
    </source>
</evidence>
<feature type="transmembrane region" description="Helical" evidence="1">
    <location>
        <begin position="153"/>
        <end position="174"/>
    </location>
</feature>
<dbReference type="InterPro" id="IPR036259">
    <property type="entry name" value="MFS_trans_sf"/>
</dbReference>
<organism evidence="2 3">
    <name type="scientific">Alkalibacter rhizosphaerae</name>
    <dbReference type="NCBI Taxonomy" id="2815577"/>
    <lineage>
        <taxon>Bacteria</taxon>
        <taxon>Bacillati</taxon>
        <taxon>Bacillota</taxon>
        <taxon>Clostridia</taxon>
        <taxon>Eubacteriales</taxon>
        <taxon>Eubacteriaceae</taxon>
        <taxon>Alkalibacter</taxon>
    </lineage>
</organism>
<dbReference type="InterPro" id="IPR039672">
    <property type="entry name" value="MFS_2"/>
</dbReference>